<gene>
    <name evidence="2" type="ORF">C7S20_04885</name>
</gene>
<dbReference type="EMBL" id="CP028136">
    <property type="protein sequence ID" value="AVR44649.1"/>
    <property type="molecule type" value="Genomic_DNA"/>
</dbReference>
<proteinExistence type="predicted"/>
<dbReference type="KEGG" id="grs:C7S20_04885"/>
<dbReference type="RefSeq" id="WP_107011427.1">
    <property type="nucleotide sequence ID" value="NZ_CP028136.1"/>
</dbReference>
<dbReference type="AlphaFoldDB" id="A0A2R3Z333"/>
<dbReference type="OrthoDB" id="1447689at2"/>
<evidence type="ECO:0000313" key="2">
    <source>
        <dbReference type="EMBL" id="AVR44649.1"/>
    </source>
</evidence>
<feature type="signal peptide" evidence="1">
    <location>
        <begin position="1"/>
        <end position="27"/>
    </location>
</feature>
<keyword evidence="1" id="KW-0732">Signal</keyword>
<reference evidence="3" key="1">
    <citation type="submission" date="2018-03" db="EMBL/GenBank/DDBJ databases">
        <title>Gramella fulva sp. nov., isolated from a dry surface of tidal flat.</title>
        <authorList>
            <person name="Hwang S.H."/>
            <person name="Hwang W.M."/>
            <person name="Kang K."/>
            <person name="Ahn T.-Y."/>
        </authorList>
    </citation>
    <scope>NUCLEOTIDE SEQUENCE [LARGE SCALE GENOMIC DNA]</scope>
    <source>
        <strain evidence="3">SH35</strain>
    </source>
</reference>
<dbReference type="Proteomes" id="UP000241507">
    <property type="component" value="Chromosome"/>
</dbReference>
<evidence type="ECO:0000313" key="3">
    <source>
        <dbReference type="Proteomes" id="UP000241507"/>
    </source>
</evidence>
<dbReference type="PROSITE" id="PS51257">
    <property type="entry name" value="PROKAR_LIPOPROTEIN"/>
    <property type="match status" value="1"/>
</dbReference>
<sequence length="99" mass="10819">MKTLSIVGFNIIFLFAIACGSSSQSVATEYTGTIEPAGITSYQYGTHRLITDDETYALKSEKVDLNKYEGKKVTLTAEKVEGYPVDGGPIFLNVMTIKE</sequence>
<accession>A0A2R3Z333</accession>
<name>A0A2R3Z333_9FLAO</name>
<feature type="chain" id="PRO_5015362873" evidence="1">
    <location>
        <begin position="28"/>
        <end position="99"/>
    </location>
</feature>
<organism evidence="2 3">
    <name type="scientific">Christiangramia fulva</name>
    <dbReference type="NCBI Taxonomy" id="2126553"/>
    <lineage>
        <taxon>Bacteria</taxon>
        <taxon>Pseudomonadati</taxon>
        <taxon>Bacteroidota</taxon>
        <taxon>Flavobacteriia</taxon>
        <taxon>Flavobacteriales</taxon>
        <taxon>Flavobacteriaceae</taxon>
        <taxon>Christiangramia</taxon>
    </lineage>
</organism>
<evidence type="ECO:0000256" key="1">
    <source>
        <dbReference type="SAM" id="SignalP"/>
    </source>
</evidence>
<keyword evidence="3" id="KW-1185">Reference proteome</keyword>
<protein>
    <submittedName>
        <fullName evidence="2">Uncharacterized protein</fullName>
    </submittedName>
</protein>